<dbReference type="InterPro" id="IPR050231">
    <property type="entry name" value="Iron_ascorbate_oxido_reductase"/>
</dbReference>
<evidence type="ECO:0000259" key="9">
    <source>
        <dbReference type="PROSITE" id="PS51471"/>
    </source>
</evidence>
<evidence type="ECO:0000256" key="2">
    <source>
        <dbReference type="ARBA" id="ARBA00022723"/>
    </source>
</evidence>
<sequence>MSGRGEAAKERDGQAGDGRARLGCGDGLTVRGWEKGPFVFDAAILSRKHDIPADLIWSEEDRPTTDSVDELDLPVTDLACFFSGNAETALEIAKQVGEACSKHGFFQVTNHGIDKGLLEEAQRRTEEFFTMSLEEKERAKRNVGEIFGYASSLTGRFTSNLPWKETLTIPTNAAEEYMVKTLGDGFQQYGNVLQNYLDAMNKLVLEILEVLGLSLGVGRWFRDFYSDNDSIFRVNYYPSCPKPDLTLGTGPHYDPTSITILHQDEITGLQVHVDGKWYTVSPKPDTFVINIGDTFMALTNKMYKSCLHRAVVNNMSARKSLVFFLCPKKDKIVRPPESLIDAEHPRAYPDFTWAAMEEFTQKHHRADTQTANVFAQWLQKTKEKGLTID</sequence>
<dbReference type="FunFam" id="2.60.120.330:FF:000003">
    <property type="entry name" value="Gibberellin 20 oxidase 2"/>
    <property type="match status" value="1"/>
</dbReference>
<evidence type="ECO:0000313" key="10">
    <source>
        <dbReference type="EMBL" id="ONK74968.1"/>
    </source>
</evidence>
<keyword evidence="3 7" id="KW-0560">Oxidoreductase</keyword>
<evidence type="ECO:0000256" key="4">
    <source>
        <dbReference type="ARBA" id="ARBA00023004"/>
    </source>
</evidence>
<dbReference type="GO" id="GO:0046872">
    <property type="term" value="F:metal ion binding"/>
    <property type="evidence" value="ECO:0007669"/>
    <property type="project" value="UniProtKB-KW"/>
</dbReference>
<dbReference type="Pfam" id="PF14226">
    <property type="entry name" value="DIOX_N"/>
    <property type="match status" value="1"/>
</dbReference>
<name>A0A5P1F9C5_ASPOF</name>
<protein>
    <recommendedName>
        <fullName evidence="9">Fe2OG dioxygenase domain-containing protein</fullName>
    </recommendedName>
</protein>
<dbReference type="Gramene" id="ONK74968">
    <property type="protein sequence ID" value="ONK74968"/>
    <property type="gene ID" value="A4U43_C03F11950"/>
</dbReference>
<comment type="catalytic activity">
    <reaction evidence="5">
        <text>gibberellin A12 + 2 2-oxoglutarate + 3 O2 + H(+) = gibberellin A9 + 2 succinate + 3 CO2 + 2 H2O</text>
        <dbReference type="Rhea" id="RHEA:60772"/>
        <dbReference type="ChEBI" id="CHEBI:15377"/>
        <dbReference type="ChEBI" id="CHEBI:15378"/>
        <dbReference type="ChEBI" id="CHEBI:15379"/>
        <dbReference type="ChEBI" id="CHEBI:16526"/>
        <dbReference type="ChEBI" id="CHEBI:16810"/>
        <dbReference type="ChEBI" id="CHEBI:30031"/>
        <dbReference type="ChEBI" id="CHEBI:58627"/>
        <dbReference type="ChEBI" id="CHEBI:73255"/>
    </reaction>
    <physiologicalReaction direction="left-to-right" evidence="5">
        <dbReference type="Rhea" id="RHEA:60773"/>
    </physiologicalReaction>
</comment>
<dbReference type="PANTHER" id="PTHR47990">
    <property type="entry name" value="2-OXOGLUTARATE (2OG) AND FE(II)-DEPENDENT OXYGENASE SUPERFAMILY PROTEIN-RELATED"/>
    <property type="match status" value="1"/>
</dbReference>
<keyword evidence="11" id="KW-1185">Reference proteome</keyword>
<gene>
    <name evidence="10" type="ORF">A4U43_C03F11950</name>
</gene>
<keyword evidence="4 7" id="KW-0408">Iron</keyword>
<dbReference type="Gene3D" id="2.60.120.330">
    <property type="entry name" value="B-lactam Antibiotic, Isopenicillin N Synthase, Chain"/>
    <property type="match status" value="1"/>
</dbReference>
<dbReference type="SUPFAM" id="SSF51197">
    <property type="entry name" value="Clavaminate synthase-like"/>
    <property type="match status" value="1"/>
</dbReference>
<reference evidence="11" key="1">
    <citation type="journal article" date="2017" name="Nat. Commun.">
        <title>The asparagus genome sheds light on the origin and evolution of a young Y chromosome.</title>
        <authorList>
            <person name="Harkess A."/>
            <person name="Zhou J."/>
            <person name="Xu C."/>
            <person name="Bowers J.E."/>
            <person name="Van der Hulst R."/>
            <person name="Ayyampalayam S."/>
            <person name="Mercati F."/>
            <person name="Riccardi P."/>
            <person name="McKain M.R."/>
            <person name="Kakrana A."/>
            <person name="Tang H."/>
            <person name="Ray J."/>
            <person name="Groenendijk J."/>
            <person name="Arikit S."/>
            <person name="Mathioni S.M."/>
            <person name="Nakano M."/>
            <person name="Shan H."/>
            <person name="Telgmann-Rauber A."/>
            <person name="Kanno A."/>
            <person name="Yue Z."/>
            <person name="Chen H."/>
            <person name="Li W."/>
            <person name="Chen Y."/>
            <person name="Xu X."/>
            <person name="Zhang Y."/>
            <person name="Luo S."/>
            <person name="Chen H."/>
            <person name="Gao J."/>
            <person name="Mao Z."/>
            <person name="Pires J.C."/>
            <person name="Luo M."/>
            <person name="Kudrna D."/>
            <person name="Wing R.A."/>
            <person name="Meyers B.C."/>
            <person name="Yi K."/>
            <person name="Kong H."/>
            <person name="Lavrijsen P."/>
            <person name="Sunseri F."/>
            <person name="Falavigna A."/>
            <person name="Ye Y."/>
            <person name="Leebens-Mack J.H."/>
            <person name="Chen G."/>
        </authorList>
    </citation>
    <scope>NUCLEOTIDE SEQUENCE [LARGE SCALE GENOMIC DNA]</scope>
    <source>
        <strain evidence="11">cv. DH0086</strain>
    </source>
</reference>
<comment type="similarity">
    <text evidence="7">Belongs to the iron/ascorbate-dependent oxidoreductase family.</text>
</comment>
<evidence type="ECO:0000256" key="6">
    <source>
        <dbReference type="ARBA" id="ARBA00050797"/>
    </source>
</evidence>
<dbReference type="AlphaFoldDB" id="A0A5P1F9C5"/>
<feature type="region of interest" description="Disordered" evidence="8">
    <location>
        <begin position="1"/>
        <end position="20"/>
    </location>
</feature>
<comment type="cofactor">
    <cofactor evidence="1">
        <name>L-ascorbate</name>
        <dbReference type="ChEBI" id="CHEBI:38290"/>
    </cofactor>
</comment>
<evidence type="ECO:0000256" key="7">
    <source>
        <dbReference type="RuleBase" id="RU003682"/>
    </source>
</evidence>
<dbReference type="Pfam" id="PF03171">
    <property type="entry name" value="2OG-FeII_Oxy"/>
    <property type="match status" value="1"/>
</dbReference>
<dbReference type="GO" id="GO:0016491">
    <property type="term" value="F:oxidoreductase activity"/>
    <property type="evidence" value="ECO:0007669"/>
    <property type="project" value="UniProtKB-KW"/>
</dbReference>
<accession>A0A5P1F9C5</accession>
<evidence type="ECO:0000313" key="11">
    <source>
        <dbReference type="Proteomes" id="UP000243459"/>
    </source>
</evidence>
<evidence type="ECO:0000256" key="8">
    <source>
        <dbReference type="SAM" id="MobiDB-lite"/>
    </source>
</evidence>
<dbReference type="PROSITE" id="PS51471">
    <property type="entry name" value="FE2OG_OXY"/>
    <property type="match status" value="1"/>
</dbReference>
<keyword evidence="2 7" id="KW-0479">Metal-binding</keyword>
<feature type="domain" description="Fe2OG dioxygenase" evidence="9">
    <location>
        <begin position="227"/>
        <end position="327"/>
    </location>
</feature>
<comment type="catalytic activity">
    <reaction evidence="6">
        <text>gibberellin A53 + 2 2-oxoglutarate + 3 O2 + H(+) = gibberellin A20 + 2 succinate + 3 CO2 + 2 H2O</text>
        <dbReference type="Rhea" id="RHEA:60796"/>
        <dbReference type="ChEBI" id="CHEBI:15377"/>
        <dbReference type="ChEBI" id="CHEBI:15378"/>
        <dbReference type="ChEBI" id="CHEBI:15379"/>
        <dbReference type="ChEBI" id="CHEBI:16526"/>
        <dbReference type="ChEBI" id="CHEBI:16810"/>
        <dbReference type="ChEBI" id="CHEBI:30031"/>
        <dbReference type="ChEBI" id="CHEBI:58526"/>
        <dbReference type="ChEBI" id="CHEBI:143954"/>
    </reaction>
    <physiologicalReaction direction="left-to-right" evidence="6">
        <dbReference type="Rhea" id="RHEA:60797"/>
    </physiologicalReaction>
</comment>
<dbReference type="InterPro" id="IPR026992">
    <property type="entry name" value="DIOX_N"/>
</dbReference>
<evidence type="ECO:0000256" key="3">
    <source>
        <dbReference type="ARBA" id="ARBA00023002"/>
    </source>
</evidence>
<organism evidence="10 11">
    <name type="scientific">Asparagus officinalis</name>
    <name type="common">Garden asparagus</name>
    <dbReference type="NCBI Taxonomy" id="4686"/>
    <lineage>
        <taxon>Eukaryota</taxon>
        <taxon>Viridiplantae</taxon>
        <taxon>Streptophyta</taxon>
        <taxon>Embryophyta</taxon>
        <taxon>Tracheophyta</taxon>
        <taxon>Spermatophyta</taxon>
        <taxon>Magnoliopsida</taxon>
        <taxon>Liliopsida</taxon>
        <taxon>Asparagales</taxon>
        <taxon>Asparagaceae</taxon>
        <taxon>Asparagoideae</taxon>
        <taxon>Asparagus</taxon>
    </lineage>
</organism>
<dbReference type="EMBL" id="CM007383">
    <property type="protein sequence ID" value="ONK74968.1"/>
    <property type="molecule type" value="Genomic_DNA"/>
</dbReference>
<dbReference type="InterPro" id="IPR044861">
    <property type="entry name" value="IPNS-like_FE2OG_OXY"/>
</dbReference>
<evidence type="ECO:0000256" key="1">
    <source>
        <dbReference type="ARBA" id="ARBA00001961"/>
    </source>
</evidence>
<dbReference type="InterPro" id="IPR027443">
    <property type="entry name" value="IPNS-like_sf"/>
</dbReference>
<proteinExistence type="inferred from homology"/>
<dbReference type="InterPro" id="IPR005123">
    <property type="entry name" value="Oxoglu/Fe-dep_dioxygenase_dom"/>
</dbReference>
<dbReference type="Proteomes" id="UP000243459">
    <property type="component" value="Chromosome 3"/>
</dbReference>
<evidence type="ECO:0000256" key="5">
    <source>
        <dbReference type="ARBA" id="ARBA00050508"/>
    </source>
</evidence>
<dbReference type="GO" id="GO:0009685">
    <property type="term" value="P:gibberellin metabolic process"/>
    <property type="evidence" value="ECO:0007669"/>
    <property type="project" value="UniProtKB-ARBA"/>
</dbReference>